<proteinExistence type="predicted"/>
<accession>A0ABR0ZY36</accession>
<gene>
    <name evidence="1" type="ORF">HHUSO_G6632</name>
</gene>
<sequence length="110" mass="12811">MALRGTYRNLSCQTLSPRNIRWAKMLGVEEKYDKTSLHVLHEVKDPPVWRGHPFACKILFSEAVAESRMGLSAAMSQARCCWIHPEPCWICRQYVWLASLMYQYLLVMCC</sequence>
<comment type="caution">
    <text evidence="1">The sequence shown here is derived from an EMBL/GenBank/DDBJ whole genome shotgun (WGS) entry which is preliminary data.</text>
</comment>
<name>A0ABR0ZY36_HUSHU</name>
<evidence type="ECO:0000313" key="1">
    <source>
        <dbReference type="EMBL" id="KAK6489735.1"/>
    </source>
</evidence>
<evidence type="ECO:0000313" key="2">
    <source>
        <dbReference type="Proteomes" id="UP001369086"/>
    </source>
</evidence>
<reference evidence="1 2" key="1">
    <citation type="submission" date="2021-05" db="EMBL/GenBank/DDBJ databases">
        <authorList>
            <person name="Zahm M."/>
            <person name="Klopp C."/>
            <person name="Cabau C."/>
            <person name="Kuhl H."/>
            <person name="Suciu R."/>
            <person name="Ciorpac M."/>
            <person name="Holostenco D."/>
            <person name="Gessner J."/>
            <person name="Wuertz S."/>
            <person name="Hohne C."/>
            <person name="Stock M."/>
            <person name="Gislard M."/>
            <person name="Lluch J."/>
            <person name="Milhes M."/>
            <person name="Lampietro C."/>
            <person name="Lopez Roques C."/>
            <person name="Donnadieu C."/>
            <person name="Du K."/>
            <person name="Schartl M."/>
            <person name="Guiguen Y."/>
        </authorList>
    </citation>
    <scope>NUCLEOTIDE SEQUENCE [LARGE SCALE GENOMIC DNA]</scope>
    <source>
        <strain evidence="1">Hh-F2</strain>
        <tissue evidence="1">Blood</tissue>
    </source>
</reference>
<keyword evidence="2" id="KW-1185">Reference proteome</keyword>
<protein>
    <submittedName>
        <fullName evidence="1">Uncharacterized protein</fullName>
    </submittedName>
</protein>
<dbReference type="Proteomes" id="UP001369086">
    <property type="component" value="Unassembled WGS sequence"/>
</dbReference>
<dbReference type="EMBL" id="JAHFZB010000005">
    <property type="protein sequence ID" value="KAK6489735.1"/>
    <property type="molecule type" value="Genomic_DNA"/>
</dbReference>
<organism evidence="1 2">
    <name type="scientific">Huso huso</name>
    <name type="common">Beluga</name>
    <name type="synonym">Acipenser huso</name>
    <dbReference type="NCBI Taxonomy" id="61971"/>
    <lineage>
        <taxon>Eukaryota</taxon>
        <taxon>Metazoa</taxon>
        <taxon>Chordata</taxon>
        <taxon>Craniata</taxon>
        <taxon>Vertebrata</taxon>
        <taxon>Euteleostomi</taxon>
        <taxon>Actinopterygii</taxon>
        <taxon>Chondrostei</taxon>
        <taxon>Acipenseriformes</taxon>
        <taxon>Acipenseridae</taxon>
        <taxon>Huso</taxon>
    </lineage>
</organism>